<gene>
    <name evidence="2" type="ORF">ENT77_07945</name>
</gene>
<proteinExistence type="predicted"/>
<reference evidence="2" key="1">
    <citation type="journal article" date="2020" name="mSystems">
        <title>Genome- and Community-Level Interaction Insights into Carbon Utilization and Element Cycling Functions of Hydrothermarchaeota in Hydrothermal Sediment.</title>
        <authorList>
            <person name="Zhou Z."/>
            <person name="Liu Y."/>
            <person name="Xu W."/>
            <person name="Pan J."/>
            <person name="Luo Z.H."/>
            <person name="Li M."/>
        </authorList>
    </citation>
    <scope>NUCLEOTIDE SEQUENCE [LARGE SCALE GENOMIC DNA]</scope>
    <source>
        <strain evidence="2">SpSt-609</strain>
    </source>
</reference>
<dbReference type="AlphaFoldDB" id="A0A7C5RIG8"/>
<protein>
    <submittedName>
        <fullName evidence="2">Uncharacterized protein</fullName>
    </submittedName>
</protein>
<accession>A0A7C5RIG8</accession>
<evidence type="ECO:0000256" key="1">
    <source>
        <dbReference type="SAM" id="MobiDB-lite"/>
    </source>
</evidence>
<evidence type="ECO:0000313" key="2">
    <source>
        <dbReference type="EMBL" id="HGU41113.1"/>
    </source>
</evidence>
<feature type="region of interest" description="Disordered" evidence="1">
    <location>
        <begin position="36"/>
        <end position="67"/>
    </location>
</feature>
<sequence>MEKFKKFLREKLLSQYEIIRLLNAGNPNAEQVLKERLKDQSVHSSKRKVGSGEKDKVAGEYNQSRSD</sequence>
<comment type="caution">
    <text evidence="2">The sequence shown here is derived from an EMBL/GenBank/DDBJ whole genome shotgun (WGS) entry which is preliminary data.</text>
</comment>
<dbReference type="EMBL" id="DSZY01000035">
    <property type="protein sequence ID" value="HGU41113.1"/>
    <property type="molecule type" value="Genomic_DNA"/>
</dbReference>
<organism evidence="2">
    <name type="scientific">Fervidobacterium thailandense</name>
    <dbReference type="NCBI Taxonomy" id="1008305"/>
    <lineage>
        <taxon>Bacteria</taxon>
        <taxon>Thermotogati</taxon>
        <taxon>Thermotogota</taxon>
        <taxon>Thermotogae</taxon>
        <taxon>Thermotogales</taxon>
        <taxon>Fervidobacteriaceae</taxon>
        <taxon>Fervidobacterium</taxon>
    </lineage>
</organism>
<name>A0A7C5RIG8_9BACT</name>